<evidence type="ECO:0000259" key="2">
    <source>
        <dbReference type="Pfam" id="PF00534"/>
    </source>
</evidence>
<feature type="transmembrane region" description="Helical" evidence="1">
    <location>
        <begin position="97"/>
        <end position="123"/>
    </location>
</feature>
<accession>A0A918JN43</accession>
<keyword evidence="5" id="KW-1185">Reference proteome</keyword>
<evidence type="ECO:0000313" key="5">
    <source>
        <dbReference type="Proteomes" id="UP000608345"/>
    </source>
</evidence>
<dbReference type="Pfam" id="PF00534">
    <property type="entry name" value="Glycos_transf_1"/>
    <property type="match status" value="1"/>
</dbReference>
<sequence length="384" mass="42667">MSFEMHTKTSPLRIMLFIHSLRGGGAERVAVDLAARWISNGHDVLLVTQTDASENAYELNKLVQRISLNTAGFKGVLANLRRLYILRREIRRHRPDIVIGFMTTSSILAVLAASGISGCHVIATEHTHPPSQTLSGLWQKLRRYTYPKASKVIALTHGTQVWLEKHVPGSNIAVIPNAVHWPLENKEPVIQYVKAPGRKLLLGVGRLHHDKGFDLLIKAFASIAHLHPEWDLIILGEGDKREALQKQLEEAGMSSRISMPGRAGNMLAWSKMADIYVLSSRTEGLSNSLLEAMACGVPSVAFDCDTGPREIIRPDLDGVLVQPAEDEEALAAHLSALMFNQTKQVELGKRAIDVRDRFSMRRISGLWQQVFNEVLDHKKDGQKG</sequence>
<feature type="domain" description="Glycosyltransferase subfamily 4-like N-terminal" evidence="3">
    <location>
        <begin position="24"/>
        <end position="179"/>
    </location>
</feature>
<evidence type="ECO:0000259" key="3">
    <source>
        <dbReference type="Pfam" id="PF13439"/>
    </source>
</evidence>
<dbReference type="PANTHER" id="PTHR12526">
    <property type="entry name" value="GLYCOSYLTRANSFERASE"/>
    <property type="match status" value="1"/>
</dbReference>
<dbReference type="GO" id="GO:0016757">
    <property type="term" value="F:glycosyltransferase activity"/>
    <property type="evidence" value="ECO:0007669"/>
    <property type="project" value="InterPro"/>
</dbReference>
<dbReference type="InterPro" id="IPR001296">
    <property type="entry name" value="Glyco_trans_1"/>
</dbReference>
<proteinExistence type="predicted"/>
<dbReference type="Pfam" id="PF13439">
    <property type="entry name" value="Glyco_transf_4"/>
    <property type="match status" value="1"/>
</dbReference>
<keyword evidence="1" id="KW-0812">Transmembrane</keyword>
<feature type="domain" description="Glycosyl transferase family 1" evidence="2">
    <location>
        <begin position="193"/>
        <end position="352"/>
    </location>
</feature>
<dbReference type="PANTHER" id="PTHR12526:SF638">
    <property type="entry name" value="SPORE COAT PROTEIN SA"/>
    <property type="match status" value="1"/>
</dbReference>
<dbReference type="SUPFAM" id="SSF53756">
    <property type="entry name" value="UDP-Glycosyltransferase/glycogen phosphorylase"/>
    <property type="match status" value="1"/>
</dbReference>
<dbReference type="Gene3D" id="3.40.50.2000">
    <property type="entry name" value="Glycogen Phosphorylase B"/>
    <property type="match status" value="2"/>
</dbReference>
<dbReference type="AlphaFoldDB" id="A0A918JN43"/>
<organism evidence="4 5">
    <name type="scientific">Advenella faeciporci</name>
    <dbReference type="NCBI Taxonomy" id="797535"/>
    <lineage>
        <taxon>Bacteria</taxon>
        <taxon>Pseudomonadati</taxon>
        <taxon>Pseudomonadota</taxon>
        <taxon>Betaproteobacteria</taxon>
        <taxon>Burkholderiales</taxon>
        <taxon>Alcaligenaceae</taxon>
    </lineage>
</organism>
<dbReference type="Proteomes" id="UP000608345">
    <property type="component" value="Unassembled WGS sequence"/>
</dbReference>
<dbReference type="CDD" id="cd03820">
    <property type="entry name" value="GT4_AmsD-like"/>
    <property type="match status" value="1"/>
</dbReference>
<reference evidence="4" key="1">
    <citation type="journal article" date="2014" name="Int. J. Syst. Evol. Microbiol.">
        <title>Complete genome sequence of Corynebacterium casei LMG S-19264T (=DSM 44701T), isolated from a smear-ripened cheese.</title>
        <authorList>
            <consortium name="US DOE Joint Genome Institute (JGI-PGF)"/>
            <person name="Walter F."/>
            <person name="Albersmeier A."/>
            <person name="Kalinowski J."/>
            <person name="Ruckert C."/>
        </authorList>
    </citation>
    <scope>NUCLEOTIDE SEQUENCE</scope>
    <source>
        <strain evidence="4">KCTC 23732</strain>
    </source>
</reference>
<dbReference type="EMBL" id="BMYS01000017">
    <property type="protein sequence ID" value="GGW91567.1"/>
    <property type="molecule type" value="Genomic_DNA"/>
</dbReference>
<name>A0A918JN43_9BURK</name>
<protein>
    <submittedName>
        <fullName evidence="4">Glycosyl transferase</fullName>
    </submittedName>
</protein>
<keyword evidence="4" id="KW-0808">Transferase</keyword>
<comment type="caution">
    <text evidence="4">The sequence shown here is derived from an EMBL/GenBank/DDBJ whole genome shotgun (WGS) entry which is preliminary data.</text>
</comment>
<evidence type="ECO:0000313" key="4">
    <source>
        <dbReference type="EMBL" id="GGW91567.1"/>
    </source>
</evidence>
<keyword evidence="1" id="KW-0472">Membrane</keyword>
<reference evidence="4" key="2">
    <citation type="submission" date="2020-09" db="EMBL/GenBank/DDBJ databases">
        <authorList>
            <person name="Sun Q."/>
            <person name="Kim S."/>
        </authorList>
    </citation>
    <scope>NUCLEOTIDE SEQUENCE</scope>
    <source>
        <strain evidence="4">KCTC 23732</strain>
    </source>
</reference>
<dbReference type="InterPro" id="IPR028098">
    <property type="entry name" value="Glyco_trans_4-like_N"/>
</dbReference>
<gene>
    <name evidence="4" type="ORF">GCM10011450_22040</name>
</gene>
<evidence type="ECO:0000256" key="1">
    <source>
        <dbReference type="SAM" id="Phobius"/>
    </source>
</evidence>
<keyword evidence="1" id="KW-1133">Transmembrane helix</keyword>